<dbReference type="SUPFAM" id="SSF56935">
    <property type="entry name" value="Porins"/>
    <property type="match status" value="1"/>
</dbReference>
<feature type="domain" description="TonB-dependent receptor-like beta-barrel" evidence="10">
    <location>
        <begin position="396"/>
        <end position="937"/>
    </location>
</feature>
<dbReference type="PROSITE" id="PS52016">
    <property type="entry name" value="TONB_DEPENDENT_REC_3"/>
    <property type="match status" value="1"/>
</dbReference>
<evidence type="ECO:0000259" key="10">
    <source>
        <dbReference type="Pfam" id="PF00593"/>
    </source>
</evidence>
<evidence type="ECO:0000256" key="8">
    <source>
        <dbReference type="PROSITE-ProRule" id="PRU01360"/>
    </source>
</evidence>
<dbReference type="NCBIfam" id="TIGR04057">
    <property type="entry name" value="SusC_RagA_signa"/>
    <property type="match status" value="1"/>
</dbReference>
<evidence type="ECO:0000256" key="1">
    <source>
        <dbReference type="ARBA" id="ARBA00004571"/>
    </source>
</evidence>
<accession>A0ABP7GSH9</accession>
<dbReference type="SUPFAM" id="SSF49464">
    <property type="entry name" value="Carboxypeptidase regulatory domain-like"/>
    <property type="match status" value="1"/>
</dbReference>
<evidence type="ECO:0000256" key="2">
    <source>
        <dbReference type="ARBA" id="ARBA00022448"/>
    </source>
</evidence>
<dbReference type="InterPro" id="IPR023996">
    <property type="entry name" value="TonB-dep_OMP_SusC/RagA"/>
</dbReference>
<evidence type="ECO:0000256" key="4">
    <source>
        <dbReference type="ARBA" id="ARBA00022692"/>
    </source>
</evidence>
<dbReference type="InterPro" id="IPR008969">
    <property type="entry name" value="CarboxyPept-like_regulatory"/>
</dbReference>
<keyword evidence="4 8" id="KW-0812">Transmembrane</keyword>
<evidence type="ECO:0000256" key="9">
    <source>
        <dbReference type="RuleBase" id="RU003357"/>
    </source>
</evidence>
<keyword evidence="12" id="KW-0675">Receptor</keyword>
<dbReference type="Gene3D" id="2.60.40.1120">
    <property type="entry name" value="Carboxypeptidase-like, regulatory domain"/>
    <property type="match status" value="1"/>
</dbReference>
<organism evidence="12 13">
    <name type="scientific">Corallibacter vietnamensis</name>
    <dbReference type="NCBI Taxonomy" id="904130"/>
    <lineage>
        <taxon>Bacteria</taxon>
        <taxon>Pseudomonadati</taxon>
        <taxon>Bacteroidota</taxon>
        <taxon>Flavobacteriia</taxon>
        <taxon>Flavobacteriales</taxon>
        <taxon>Flavobacteriaceae</taxon>
        <taxon>Corallibacter</taxon>
    </lineage>
</organism>
<comment type="caution">
    <text evidence="12">The sequence shown here is derived from an EMBL/GenBank/DDBJ whole genome shotgun (WGS) entry which is preliminary data.</text>
</comment>
<sequence>MIAQNQVSGTVTEESSLPLPGVNVIIKGTSQGTATDFDGNYQLEANEGDIIVFSYVGYLTKEVSYQGQSSLNVTLVEDASQLDEVVIIGYGSVKKEDATGSVSLVTTKDFNKGNIVSTDQLLNGKVGGLRITNSGGQPDSSLNIRIRGGSSLSGRNDPLIVIDGVPLSNINPAGVSNPLSLVNPNDVASFSILKDASATAIYGSRASNGVIIITTKKGTSGEAQFNFSTDVSINSAKDGLDMFESAEYVRFIQEYHPDLIEKLGVPLGSVQTNEPISQIIDTPSGQRAVYNTDWRDAVLRTAFTSNTNFSARAYLFDKLPFRASIGYTNAEGVVKTDDYERVTASINLSPTFFDDALKVTANAKATYADKNAADVGGALGGSLVFDPTKPVYNNAVDNRFGGYYFNTNVDGNNLILDGQYNPLALLEQRDRPERTTRFLGNLELDYSFGFLPGLRAVVNLGLDASKSDKTERFYNNAAATYRFNSNNTDINSNFVFNPGVNYRENQTLTNTTLDAYAQYTKSFDNAFISKLDAQLGYSYQNFKNDGNSEQYRYNETTGLREINFNEENPTNRYYNEMNLQSFFGRANIDLLDRYLFTFSLRADASSLFVTDDPWDSNAWGFFPAAAFAWKVKSEKFMQNVDFINDLKLRLGWGRTGQQDISGVVGYYPNTPLFVAGGNSSQYLPGAGLYSALPFNPDLTWETTTTYNLGVDFAFFKNNFISGSFDIYQKFTEDLLARVTVPPGQGFSDTFVKNIGEIEGKGFEVNLNMNAYQTENWNISLNGNVGYVYNEVTDIGGQANINRGGSLRNTGAFLLSDVAGQQAQSAYVFKQVYDTSGNPIPGAFVDLNGDNIINDSDRYYTQITPNWTYGFGLNINYKNWDLSSGFIGQIGGNLYNYNKLNYGFTDAVVPANNNSITNALNFYDGAANPAFENVNGNIQFSDYFLEDATFLRCNNIVLGYTFDKMIKNGNVRMYGAVSNPFIITDYSGLDPENPGGIERDFYPRPTTFTLGINFDF</sequence>
<evidence type="ECO:0000313" key="12">
    <source>
        <dbReference type="EMBL" id="GAA3774100.1"/>
    </source>
</evidence>
<dbReference type="Gene3D" id="2.170.130.10">
    <property type="entry name" value="TonB-dependent receptor, plug domain"/>
    <property type="match status" value="1"/>
</dbReference>
<comment type="subcellular location">
    <subcellularLocation>
        <location evidence="1 8">Cell outer membrane</location>
        <topology evidence="1 8">Multi-pass membrane protein</topology>
    </subcellularLocation>
</comment>
<keyword evidence="2 8" id="KW-0813">Transport</keyword>
<keyword evidence="7 8" id="KW-0998">Cell outer membrane</keyword>
<comment type="similarity">
    <text evidence="8 9">Belongs to the TonB-dependent receptor family.</text>
</comment>
<evidence type="ECO:0000256" key="5">
    <source>
        <dbReference type="ARBA" id="ARBA00023077"/>
    </source>
</evidence>
<evidence type="ECO:0000313" key="13">
    <source>
        <dbReference type="Proteomes" id="UP001501456"/>
    </source>
</evidence>
<name>A0ABP7GSH9_9FLAO</name>
<protein>
    <submittedName>
        <fullName evidence="12">TonB-dependent receptor</fullName>
    </submittedName>
</protein>
<evidence type="ECO:0000256" key="7">
    <source>
        <dbReference type="ARBA" id="ARBA00023237"/>
    </source>
</evidence>
<evidence type="ECO:0000256" key="6">
    <source>
        <dbReference type="ARBA" id="ARBA00023136"/>
    </source>
</evidence>
<keyword evidence="3 8" id="KW-1134">Transmembrane beta strand</keyword>
<dbReference type="InterPro" id="IPR039426">
    <property type="entry name" value="TonB-dep_rcpt-like"/>
</dbReference>
<gene>
    <name evidence="12" type="ORF">GCM10022271_02710</name>
</gene>
<keyword evidence="13" id="KW-1185">Reference proteome</keyword>
<dbReference type="InterPro" id="IPR023997">
    <property type="entry name" value="TonB-dep_OMP_SusC/RagA_CS"/>
</dbReference>
<dbReference type="EMBL" id="BAABBI010000001">
    <property type="protein sequence ID" value="GAA3774100.1"/>
    <property type="molecule type" value="Genomic_DNA"/>
</dbReference>
<dbReference type="Gene3D" id="2.40.170.20">
    <property type="entry name" value="TonB-dependent receptor, beta-barrel domain"/>
    <property type="match status" value="1"/>
</dbReference>
<evidence type="ECO:0000259" key="11">
    <source>
        <dbReference type="Pfam" id="PF07715"/>
    </source>
</evidence>
<dbReference type="Pfam" id="PF13715">
    <property type="entry name" value="CarbopepD_reg_2"/>
    <property type="match status" value="1"/>
</dbReference>
<dbReference type="Pfam" id="PF07715">
    <property type="entry name" value="Plug"/>
    <property type="match status" value="1"/>
</dbReference>
<keyword evidence="5 9" id="KW-0798">TonB box</keyword>
<dbReference type="InterPro" id="IPR036942">
    <property type="entry name" value="Beta-barrel_TonB_sf"/>
</dbReference>
<dbReference type="InterPro" id="IPR000531">
    <property type="entry name" value="Beta-barrel_TonB"/>
</dbReference>
<proteinExistence type="inferred from homology"/>
<keyword evidence="6 8" id="KW-0472">Membrane</keyword>
<feature type="domain" description="TonB-dependent receptor plug" evidence="11">
    <location>
        <begin position="94"/>
        <end position="210"/>
    </location>
</feature>
<evidence type="ECO:0000256" key="3">
    <source>
        <dbReference type="ARBA" id="ARBA00022452"/>
    </source>
</evidence>
<dbReference type="InterPro" id="IPR012910">
    <property type="entry name" value="Plug_dom"/>
</dbReference>
<reference evidence="13" key="1">
    <citation type="journal article" date="2019" name="Int. J. Syst. Evol. Microbiol.">
        <title>The Global Catalogue of Microorganisms (GCM) 10K type strain sequencing project: providing services to taxonomists for standard genome sequencing and annotation.</title>
        <authorList>
            <consortium name="The Broad Institute Genomics Platform"/>
            <consortium name="The Broad Institute Genome Sequencing Center for Infectious Disease"/>
            <person name="Wu L."/>
            <person name="Ma J."/>
        </authorList>
    </citation>
    <scope>NUCLEOTIDE SEQUENCE [LARGE SCALE GENOMIC DNA]</scope>
    <source>
        <strain evidence="13">JCM 17525</strain>
    </source>
</reference>
<dbReference type="Proteomes" id="UP001501456">
    <property type="component" value="Unassembled WGS sequence"/>
</dbReference>
<dbReference type="NCBIfam" id="TIGR04056">
    <property type="entry name" value="OMP_RagA_SusC"/>
    <property type="match status" value="1"/>
</dbReference>
<dbReference type="Pfam" id="PF00593">
    <property type="entry name" value="TonB_dep_Rec_b-barrel"/>
    <property type="match status" value="1"/>
</dbReference>
<dbReference type="InterPro" id="IPR037066">
    <property type="entry name" value="Plug_dom_sf"/>
</dbReference>